<sequence length="564" mass="63288">TGQAGLWKIHTATKKSTGQRVSAFIFDKKLFDSPMMQLSNQEREQVCELLKREAMQLTRLRHPSVLEVVEAVDESRTSIAFATEPLLATLGDLVHGRRRGQVAEDGEPFELDELEIQKGLLQLAKGLQFCHQDAHLVHGNLTPDSVFVNVKGDWKLGGLAFSTFTNRPSGSPGNELLLSELEDLLPENCLPIRDYMAAERAFDHRVDFPSDIFSLGCIIHTVYYKGEPPVRSGRTSTSLLAVLMHQLGMVHQMLSGTPESRPTAAAFQQCGYFDNLLVSTIRFLEAFCEKSRDQKMQFLKGLPRVLPEFPEQKGRKRCVLTLLLEEIKDHSLLPLVLPNILFIAEKTSSIDFTNRVLPCLKPLFTMKEPAVAVIALLDKTRVLQKKTSPAVFKEEVLPLVINALDSTTPAVQERALKVLPTVAEALDYTVVKNSVFPKTQALYCTTNVLSVKVNTLICFHAMLKTLDKFTIVERLLPMLSQARSREPAMASLVVYDEIGRNHLDKEQVATAVIPELWKMCMDPALNLAQFKKFMQSIYELSDKIKVMQLKHLGEMKRMNESAAS</sequence>
<evidence type="ECO:0000256" key="1">
    <source>
        <dbReference type="PROSITE-ProRule" id="PRU00103"/>
    </source>
</evidence>
<dbReference type="PANTHER" id="PTHR12984:SF6">
    <property type="entry name" value="SCY1-LIKE PROTEIN 2"/>
    <property type="match status" value="1"/>
</dbReference>
<organism evidence="3 4">
    <name type="scientific">Syncephalis pseudoplumigaleata</name>
    <dbReference type="NCBI Taxonomy" id="1712513"/>
    <lineage>
        <taxon>Eukaryota</taxon>
        <taxon>Fungi</taxon>
        <taxon>Fungi incertae sedis</taxon>
        <taxon>Zoopagomycota</taxon>
        <taxon>Zoopagomycotina</taxon>
        <taxon>Zoopagomycetes</taxon>
        <taxon>Zoopagales</taxon>
        <taxon>Piptocephalidaceae</taxon>
        <taxon>Syncephalis</taxon>
    </lineage>
</organism>
<feature type="domain" description="Protein kinase" evidence="2">
    <location>
        <begin position="1"/>
        <end position="333"/>
    </location>
</feature>
<dbReference type="InterPro" id="IPR011009">
    <property type="entry name" value="Kinase-like_dom_sf"/>
</dbReference>
<accession>A0A4P9Z2U1</accession>
<dbReference type="CDD" id="cd14011">
    <property type="entry name" value="PK_SCY1_like"/>
    <property type="match status" value="1"/>
</dbReference>
<keyword evidence="3" id="KW-0418">Kinase</keyword>
<name>A0A4P9Z2U1_9FUNG</name>
<evidence type="ECO:0000313" key="3">
    <source>
        <dbReference type="EMBL" id="RKP26688.1"/>
    </source>
</evidence>
<reference evidence="4" key="1">
    <citation type="journal article" date="2018" name="Nat. Microbiol.">
        <title>Leveraging single-cell genomics to expand the fungal tree of life.</title>
        <authorList>
            <person name="Ahrendt S.R."/>
            <person name="Quandt C.A."/>
            <person name="Ciobanu D."/>
            <person name="Clum A."/>
            <person name="Salamov A."/>
            <person name="Andreopoulos B."/>
            <person name="Cheng J.F."/>
            <person name="Woyke T."/>
            <person name="Pelin A."/>
            <person name="Henrissat B."/>
            <person name="Reynolds N.K."/>
            <person name="Benny G.L."/>
            <person name="Smith M.E."/>
            <person name="James T.Y."/>
            <person name="Grigoriev I.V."/>
        </authorList>
    </citation>
    <scope>NUCLEOTIDE SEQUENCE [LARGE SCALE GENOMIC DNA]</scope>
    <source>
        <strain evidence="4">Benny S71-1</strain>
    </source>
</reference>
<dbReference type="SUPFAM" id="SSF48371">
    <property type="entry name" value="ARM repeat"/>
    <property type="match status" value="1"/>
</dbReference>
<dbReference type="Pfam" id="PF00069">
    <property type="entry name" value="Pkinase"/>
    <property type="match status" value="1"/>
</dbReference>
<dbReference type="Gene3D" id="1.25.10.10">
    <property type="entry name" value="Leucine-rich Repeat Variant"/>
    <property type="match status" value="1"/>
</dbReference>
<proteinExistence type="predicted"/>
<keyword evidence="4" id="KW-1185">Reference proteome</keyword>
<keyword evidence="3" id="KW-0808">Transferase</keyword>
<dbReference type="OrthoDB" id="79687at2759"/>
<dbReference type="GO" id="GO:0005524">
    <property type="term" value="F:ATP binding"/>
    <property type="evidence" value="ECO:0007669"/>
    <property type="project" value="InterPro"/>
</dbReference>
<feature type="non-terminal residue" evidence="3">
    <location>
        <position position="1"/>
    </location>
</feature>
<protein>
    <submittedName>
        <fullName evidence="3">Kinase-like domain-containing protein</fullName>
    </submittedName>
</protein>
<evidence type="ECO:0000313" key="4">
    <source>
        <dbReference type="Proteomes" id="UP000278143"/>
    </source>
</evidence>
<dbReference type="Gene3D" id="1.10.510.10">
    <property type="entry name" value="Transferase(Phosphotransferase) domain 1"/>
    <property type="match status" value="1"/>
</dbReference>
<feature type="non-terminal residue" evidence="3">
    <location>
        <position position="564"/>
    </location>
</feature>
<dbReference type="InterPro" id="IPR011989">
    <property type="entry name" value="ARM-like"/>
</dbReference>
<dbReference type="Proteomes" id="UP000278143">
    <property type="component" value="Unassembled WGS sequence"/>
</dbReference>
<dbReference type="PANTHER" id="PTHR12984">
    <property type="entry name" value="SCY1-RELATED S/T PROTEIN KINASE-LIKE"/>
    <property type="match status" value="1"/>
</dbReference>
<dbReference type="SMART" id="SM00220">
    <property type="entry name" value="S_TKc"/>
    <property type="match status" value="1"/>
</dbReference>
<dbReference type="PROSITE" id="PS50011">
    <property type="entry name" value="PROTEIN_KINASE_DOM"/>
    <property type="match status" value="1"/>
</dbReference>
<dbReference type="GO" id="GO:0004672">
    <property type="term" value="F:protein kinase activity"/>
    <property type="evidence" value="ECO:0007669"/>
    <property type="project" value="InterPro"/>
</dbReference>
<gene>
    <name evidence="3" type="ORF">SYNPS1DRAFT_10492</name>
</gene>
<dbReference type="InterPro" id="IPR016024">
    <property type="entry name" value="ARM-type_fold"/>
</dbReference>
<dbReference type="SUPFAM" id="SSF56112">
    <property type="entry name" value="Protein kinase-like (PK-like)"/>
    <property type="match status" value="1"/>
</dbReference>
<dbReference type="EMBL" id="KZ989358">
    <property type="protein sequence ID" value="RKP26688.1"/>
    <property type="molecule type" value="Genomic_DNA"/>
</dbReference>
<dbReference type="InterPro" id="IPR000719">
    <property type="entry name" value="Prot_kinase_dom"/>
</dbReference>
<feature type="repeat" description="HEAT" evidence="1">
    <location>
        <begin position="396"/>
        <end position="434"/>
    </location>
</feature>
<dbReference type="AlphaFoldDB" id="A0A4P9Z2U1"/>
<dbReference type="PROSITE" id="PS50077">
    <property type="entry name" value="HEAT_REPEAT"/>
    <property type="match status" value="1"/>
</dbReference>
<dbReference type="Gene3D" id="3.30.200.20">
    <property type="entry name" value="Phosphorylase Kinase, domain 1"/>
    <property type="match status" value="1"/>
</dbReference>
<dbReference type="InterPro" id="IPR021133">
    <property type="entry name" value="HEAT_type_2"/>
</dbReference>
<evidence type="ECO:0000259" key="2">
    <source>
        <dbReference type="PROSITE" id="PS50011"/>
    </source>
</evidence>
<dbReference type="InterPro" id="IPR051177">
    <property type="entry name" value="CIK-Related_Protein"/>
</dbReference>